<sequence>MRSLLGILLWKIPLLYLLVYRSFWLNSDRNKVLLLSRLISSLIFQRPFVSLSAHLAVENLSGNFKVPLSHAYPIMNGTSAIQPPAAGKSALSSEAIIGIIGLVLAAFVPLVGFLFRRVLFKTLLKNPTRCNFSTDPQLAWTRVAHINDWASPELHHMHTLLLFDVYCFQYQLRSRQLLEKRVCASESLIDKQVERHPQMASLFVELSVYAGLMGSLVAFHRISPASSRSVSRSSIELFTNGTNPLFRCDVDPSASHPYEISLLHGQMRSRICCRLSFPVSQIR</sequence>
<keyword evidence="3" id="KW-1185">Reference proteome</keyword>
<evidence type="ECO:0000256" key="1">
    <source>
        <dbReference type="SAM" id="Phobius"/>
    </source>
</evidence>
<protein>
    <submittedName>
        <fullName evidence="2">Uncharacterized protein</fullName>
    </submittedName>
</protein>
<keyword evidence="1" id="KW-1133">Transmembrane helix</keyword>
<evidence type="ECO:0000313" key="3">
    <source>
        <dbReference type="Proteomes" id="UP001492380"/>
    </source>
</evidence>
<dbReference type="Proteomes" id="UP001492380">
    <property type="component" value="Unassembled WGS sequence"/>
</dbReference>
<keyword evidence="1" id="KW-0812">Transmembrane</keyword>
<evidence type="ECO:0000313" key="2">
    <source>
        <dbReference type="EMBL" id="KAK8243603.1"/>
    </source>
</evidence>
<proteinExistence type="predicted"/>
<comment type="caution">
    <text evidence="2">The sequence shown here is derived from an EMBL/GenBank/DDBJ whole genome shotgun (WGS) entry which is preliminary data.</text>
</comment>
<keyword evidence="1" id="KW-0472">Membrane</keyword>
<feature type="transmembrane region" description="Helical" evidence="1">
    <location>
        <begin position="95"/>
        <end position="115"/>
    </location>
</feature>
<accession>A0ABR1YY00</accession>
<organism evidence="2 3">
    <name type="scientific">Phyllosticta capitalensis</name>
    <dbReference type="NCBI Taxonomy" id="121624"/>
    <lineage>
        <taxon>Eukaryota</taxon>
        <taxon>Fungi</taxon>
        <taxon>Dikarya</taxon>
        <taxon>Ascomycota</taxon>
        <taxon>Pezizomycotina</taxon>
        <taxon>Dothideomycetes</taxon>
        <taxon>Dothideomycetes incertae sedis</taxon>
        <taxon>Botryosphaeriales</taxon>
        <taxon>Phyllostictaceae</taxon>
        <taxon>Phyllosticta</taxon>
    </lineage>
</organism>
<feature type="transmembrane region" description="Helical" evidence="1">
    <location>
        <begin position="7"/>
        <end position="25"/>
    </location>
</feature>
<reference evidence="2 3" key="1">
    <citation type="submission" date="2024-04" db="EMBL/GenBank/DDBJ databases">
        <title>Phyllosticta paracitricarpa is synonymous to the EU quarantine fungus P. citricarpa based on phylogenomic analyses.</title>
        <authorList>
            <consortium name="Lawrence Berkeley National Laboratory"/>
            <person name="Van Ingen-Buijs V.A."/>
            <person name="Van Westerhoven A.C."/>
            <person name="Haridas S."/>
            <person name="Skiadas P."/>
            <person name="Martin F."/>
            <person name="Groenewald J.Z."/>
            <person name="Crous P.W."/>
            <person name="Seidl M.F."/>
        </authorList>
    </citation>
    <scope>NUCLEOTIDE SEQUENCE [LARGE SCALE GENOMIC DNA]</scope>
    <source>
        <strain evidence="2 3">CBS 123374</strain>
    </source>
</reference>
<dbReference type="EMBL" id="JBBWRZ010000002">
    <property type="protein sequence ID" value="KAK8243603.1"/>
    <property type="molecule type" value="Genomic_DNA"/>
</dbReference>
<name>A0ABR1YY00_9PEZI</name>
<gene>
    <name evidence="2" type="ORF">HDK90DRAFT_127655</name>
</gene>